<gene>
    <name evidence="2" type="ORF">JWR99_15000</name>
</gene>
<dbReference type="PANTHER" id="PTHR42923">
    <property type="entry name" value="PROTOPORPHYRINOGEN OXIDASE"/>
    <property type="match status" value="1"/>
</dbReference>
<protein>
    <submittedName>
        <fullName evidence="2">FAD-dependent oxidoreductase</fullName>
    </submittedName>
</protein>
<dbReference type="SUPFAM" id="SSF51905">
    <property type="entry name" value="FAD/NAD(P)-binding domain"/>
    <property type="match status" value="1"/>
</dbReference>
<reference evidence="2 3" key="2">
    <citation type="journal article" date="2023" name="Plant Pathol.">
        <title>Dismantling and reorganizing Pseudomonas marginalis sensu#lato.</title>
        <authorList>
            <person name="Sawada H."/>
            <person name="Fujikawa T."/>
            <person name="Satou M."/>
        </authorList>
    </citation>
    <scope>NUCLEOTIDE SEQUENCE [LARGE SCALE GENOMIC DNA]</scope>
    <source>
        <strain evidence="2 3">MAFF 301381</strain>
    </source>
</reference>
<feature type="domain" description="Amine oxidase" evidence="1">
    <location>
        <begin position="30"/>
        <end position="448"/>
    </location>
</feature>
<keyword evidence="3" id="KW-1185">Reference proteome</keyword>
<comment type="caution">
    <text evidence="2">The sequence shown here is derived from an EMBL/GenBank/DDBJ whole genome shotgun (WGS) entry which is preliminary data.</text>
</comment>
<dbReference type="InterPro" id="IPR002937">
    <property type="entry name" value="Amino_oxidase"/>
</dbReference>
<accession>A0A9X0YBT5</accession>
<name>A0A9X0YBT5_9PSED</name>
<dbReference type="InterPro" id="IPR050464">
    <property type="entry name" value="Zeta_carotene_desat/Oxidored"/>
</dbReference>
<evidence type="ECO:0000259" key="1">
    <source>
        <dbReference type="Pfam" id="PF01593"/>
    </source>
</evidence>
<organism evidence="2 3">
    <name type="scientific">Pseudomonas lactucae</name>
    <dbReference type="NCBI Taxonomy" id="2813360"/>
    <lineage>
        <taxon>Bacteria</taxon>
        <taxon>Pseudomonadati</taxon>
        <taxon>Pseudomonadota</taxon>
        <taxon>Gammaproteobacteria</taxon>
        <taxon>Pseudomonadales</taxon>
        <taxon>Pseudomonadaceae</taxon>
        <taxon>Pseudomonas</taxon>
    </lineage>
</organism>
<dbReference type="Gene3D" id="3.50.50.60">
    <property type="entry name" value="FAD/NAD(P)-binding domain"/>
    <property type="match status" value="1"/>
</dbReference>
<dbReference type="Proteomes" id="UP001154860">
    <property type="component" value="Unassembled WGS sequence"/>
</dbReference>
<dbReference type="InterPro" id="IPR036188">
    <property type="entry name" value="FAD/NAD-bd_sf"/>
</dbReference>
<evidence type="ECO:0000313" key="2">
    <source>
        <dbReference type="EMBL" id="MBN2977188.1"/>
    </source>
</evidence>
<evidence type="ECO:0000313" key="3">
    <source>
        <dbReference type="Proteomes" id="UP001154860"/>
    </source>
</evidence>
<dbReference type="AlphaFoldDB" id="A0A9X0YBT5"/>
<dbReference type="Pfam" id="PF01593">
    <property type="entry name" value="Amino_oxidase"/>
    <property type="match status" value="1"/>
</dbReference>
<dbReference type="EMBL" id="JAFHKJ010000060">
    <property type="protein sequence ID" value="MBN2977188.1"/>
    <property type="molecule type" value="Genomic_DNA"/>
</dbReference>
<dbReference type="GO" id="GO:0016491">
    <property type="term" value="F:oxidoreductase activity"/>
    <property type="evidence" value="ECO:0007669"/>
    <property type="project" value="InterPro"/>
</dbReference>
<proteinExistence type="predicted"/>
<sequence length="451" mass="49485">MMVSASSDLQNYFQTYLPMNDNTIVIGAGLAGLTAASTLKAAGKNVVVLEASNCAGGRTMRITHNGDAAEAGAQGVHSGYLELLKLVKRYGLSGDLIPQSNTQACYLSRSGEHVFPSGNFGVRKLLGVRGTAELAWFMVRYMLMMKKFSLYEIHRDIPEYDNISTAEAFSGTSEEFKDYFLRPAAHAMVGTDIEHTNLYHFLNLVKLVLTTKVMTLRRGIASLAEAIADTLDVRYESEVEKLLYERGHVTGVLLKSGATMKADHVIVACPIGAAAKIVPEEYVVQREFLSAFPNVPLSLVYFFLDRPLKTSAYVYMGHGHRKATFNMALNHTLKTPHLVPSGKTIISAWPCYPDSALLAQQSDAEIIAKALDDMEIFFPGIAGMVEEAKVQRHHWGFARLSPGMHAKILEFKRQAQELRGVSFAGNDYDGVHMESAVQSGARAAERVISGQ</sequence>
<reference evidence="2 3" key="1">
    <citation type="journal article" date="2021" name="Int. J. Syst. Evol. Microbiol.">
        <title>Pseudomonas lactucae sp. nov., a pathogen causing bacterial rot of lettuce in Japan.</title>
        <authorList>
            <person name="Sawada H."/>
            <person name="Fujikawa T."/>
            <person name="Satou M."/>
        </authorList>
    </citation>
    <scope>NUCLEOTIDE SEQUENCE [LARGE SCALE GENOMIC DNA]</scope>
    <source>
        <strain evidence="2 3">MAFF 301381</strain>
    </source>
</reference>